<dbReference type="Proteomes" id="UP001062846">
    <property type="component" value="Chromosome 12"/>
</dbReference>
<comment type="caution">
    <text evidence="1">The sequence shown here is derived from an EMBL/GenBank/DDBJ whole genome shotgun (WGS) entry which is preliminary data.</text>
</comment>
<dbReference type="EMBL" id="CM046399">
    <property type="protein sequence ID" value="KAI8528964.1"/>
    <property type="molecule type" value="Genomic_DNA"/>
</dbReference>
<protein>
    <submittedName>
        <fullName evidence="1">Uncharacterized protein</fullName>
    </submittedName>
</protein>
<organism evidence="1 2">
    <name type="scientific">Rhododendron molle</name>
    <name type="common">Chinese azalea</name>
    <name type="synonym">Azalea mollis</name>
    <dbReference type="NCBI Taxonomy" id="49168"/>
    <lineage>
        <taxon>Eukaryota</taxon>
        <taxon>Viridiplantae</taxon>
        <taxon>Streptophyta</taxon>
        <taxon>Embryophyta</taxon>
        <taxon>Tracheophyta</taxon>
        <taxon>Spermatophyta</taxon>
        <taxon>Magnoliopsida</taxon>
        <taxon>eudicotyledons</taxon>
        <taxon>Gunneridae</taxon>
        <taxon>Pentapetalae</taxon>
        <taxon>asterids</taxon>
        <taxon>Ericales</taxon>
        <taxon>Ericaceae</taxon>
        <taxon>Ericoideae</taxon>
        <taxon>Rhodoreae</taxon>
        <taxon>Rhododendron</taxon>
    </lineage>
</organism>
<reference evidence="1" key="1">
    <citation type="submission" date="2022-02" db="EMBL/GenBank/DDBJ databases">
        <title>Plant Genome Project.</title>
        <authorList>
            <person name="Zhang R.-G."/>
        </authorList>
    </citation>
    <scope>NUCLEOTIDE SEQUENCE</scope>
    <source>
        <strain evidence="1">AT1</strain>
    </source>
</reference>
<evidence type="ECO:0000313" key="2">
    <source>
        <dbReference type="Proteomes" id="UP001062846"/>
    </source>
</evidence>
<accession>A0ACC0LKQ9</accession>
<gene>
    <name evidence="1" type="ORF">RHMOL_Rhmol12G0189200</name>
</gene>
<evidence type="ECO:0000313" key="1">
    <source>
        <dbReference type="EMBL" id="KAI8528964.1"/>
    </source>
</evidence>
<name>A0ACC0LKQ9_RHOML</name>
<proteinExistence type="predicted"/>
<keyword evidence="2" id="KW-1185">Reference proteome</keyword>
<sequence>MMALHKSASAASLAIHPVSVEITAVNKEQIASRICNRKHITNRRTTGGLSRELGRSL</sequence>